<dbReference type="GO" id="GO:0018580">
    <property type="term" value="F:nitronate monooxygenase activity"/>
    <property type="evidence" value="ECO:0007669"/>
    <property type="project" value="InterPro"/>
</dbReference>
<evidence type="ECO:0000256" key="3">
    <source>
        <dbReference type="ARBA" id="ARBA00023002"/>
    </source>
</evidence>
<evidence type="ECO:0000313" key="4">
    <source>
        <dbReference type="EMBL" id="PKV78754.1"/>
    </source>
</evidence>
<dbReference type="AlphaFoldDB" id="A0A2N3VAV1"/>
<proteinExistence type="predicted"/>
<keyword evidence="5" id="KW-1185">Reference proteome</keyword>
<evidence type="ECO:0000313" key="5">
    <source>
        <dbReference type="Proteomes" id="UP000233766"/>
    </source>
</evidence>
<dbReference type="GO" id="GO:0051213">
    <property type="term" value="F:dioxygenase activity"/>
    <property type="evidence" value="ECO:0007669"/>
    <property type="project" value="UniProtKB-KW"/>
</dbReference>
<comment type="caution">
    <text evidence="4">The sequence shown here is derived from an EMBL/GenBank/DDBJ whole genome shotgun (WGS) entry which is preliminary data.</text>
</comment>
<dbReference type="PANTHER" id="PTHR32332">
    <property type="entry name" value="2-NITROPROPANE DIOXYGENASE"/>
    <property type="match status" value="1"/>
</dbReference>
<dbReference type="InterPro" id="IPR013785">
    <property type="entry name" value="Aldolase_TIM"/>
</dbReference>
<keyword evidence="1" id="KW-0285">Flavoprotein</keyword>
<dbReference type="SUPFAM" id="SSF51412">
    <property type="entry name" value="Inosine monophosphate dehydrogenase (IMPDH)"/>
    <property type="match status" value="1"/>
</dbReference>
<dbReference type="InterPro" id="IPR004136">
    <property type="entry name" value="NMO"/>
</dbReference>
<organism evidence="4 5">
    <name type="scientific">Nocardia fluminea</name>
    <dbReference type="NCBI Taxonomy" id="134984"/>
    <lineage>
        <taxon>Bacteria</taxon>
        <taxon>Bacillati</taxon>
        <taxon>Actinomycetota</taxon>
        <taxon>Actinomycetes</taxon>
        <taxon>Mycobacteriales</taxon>
        <taxon>Nocardiaceae</taxon>
        <taxon>Nocardia</taxon>
    </lineage>
</organism>
<dbReference type="Gene3D" id="3.20.20.70">
    <property type="entry name" value="Aldolase class I"/>
    <property type="match status" value="1"/>
</dbReference>
<reference evidence="4 5" key="1">
    <citation type="submission" date="2017-12" db="EMBL/GenBank/DDBJ databases">
        <title>Sequencing the genomes of 1000 Actinobacteria strains.</title>
        <authorList>
            <person name="Klenk H.-P."/>
        </authorList>
    </citation>
    <scope>NUCLEOTIDE SEQUENCE [LARGE SCALE GENOMIC DNA]</scope>
    <source>
        <strain evidence="4 5">DSM 44489</strain>
    </source>
</reference>
<keyword evidence="4" id="KW-0223">Dioxygenase</keyword>
<keyword evidence="3" id="KW-0560">Oxidoreductase</keyword>
<dbReference type="Proteomes" id="UP000233766">
    <property type="component" value="Unassembled WGS sequence"/>
</dbReference>
<accession>A0A2N3VAV1</accession>
<protein>
    <submittedName>
        <fullName evidence="4">NAD(P)H-dependent flavin oxidoreductase YrpB (Nitropropane dioxygenase family)</fullName>
    </submittedName>
</protein>
<dbReference type="CDD" id="cd04730">
    <property type="entry name" value="NPD_like"/>
    <property type="match status" value="1"/>
</dbReference>
<dbReference type="EMBL" id="PJMW01000002">
    <property type="protein sequence ID" value="PKV78754.1"/>
    <property type="molecule type" value="Genomic_DNA"/>
</dbReference>
<dbReference type="Pfam" id="PF03060">
    <property type="entry name" value="NMO"/>
    <property type="match status" value="1"/>
</dbReference>
<evidence type="ECO:0000256" key="2">
    <source>
        <dbReference type="ARBA" id="ARBA00022643"/>
    </source>
</evidence>
<keyword evidence="2" id="KW-0288">FMN</keyword>
<gene>
    <name evidence="4" type="ORF">ATK86_3135</name>
</gene>
<evidence type="ECO:0000256" key="1">
    <source>
        <dbReference type="ARBA" id="ARBA00022630"/>
    </source>
</evidence>
<name>A0A2N3VAV1_9NOCA</name>
<dbReference type="PANTHER" id="PTHR32332:SF38">
    <property type="entry name" value="MONOOXYGENASE RV1533-RELATED"/>
    <property type="match status" value="1"/>
</dbReference>
<sequence length="377" mass="40473">MLQFGMRTEFCEQLGIEFPIFAFTHCRDVVAAVSNAGGLGVLGAVGFTAEQLEVELAWLDEHVTGIYGVDLVIPSKYEGKGVDGLTPEQLEKQLAQMVPQGHRDFAQQILTDHNVPSLPDGEHHNELLGWTATTAGPQVDVILNHPKAKLVANALGTPPDDVVKRIQDSGRVIGALCGSVKHAMNHKAAGLDFVVCQGTEGGGHCGEVSSLVLWPQVIDAIGDVPVLAAGGIGNGAQVAAALAMGAAGAWTGSLWLTVEEANVPPAQMDTYLEATSHDTIRSRSWTGKPCRMLRNDWTDAWESTDTPDPLPMPLQMMVALDGVKRGHRYPEAAKDVNFNPVGQVVGMMNKVERSADVINRLVEEYVTAYDRLTRLNG</sequence>